<dbReference type="PIRSF" id="PIRSF016838">
    <property type="entry name" value="PafC"/>
    <property type="match status" value="1"/>
</dbReference>
<dbReference type="EMBL" id="MJAT01000007">
    <property type="protein sequence ID" value="OEH86082.1"/>
    <property type="molecule type" value="Genomic_DNA"/>
</dbReference>
<keyword evidence="5" id="KW-1185">Reference proteome</keyword>
<sequence>MKEQLIRLLKIITLVQSKPGIRSKELAVRCETTERTIFRDLDYLSAAHIPITCEGYGKGYRYNSNFSLYPLDWTDDETLAFALLHSIILDMKDNTPALLNAYDKVMATAYKEKQAKSIDLAKRINTLFYMGRSTSSDTKTMYLEDIVQAILENKQIETIYHTQSRDETTTRTIDPYYLVPREHRFYLIGYCHRAKGIRTFRVSRFKRLNVLPTTYQMNNFDLHAYLKNTWSIERGEESIHFKIRFSLDVARYILEEELFVIPKITKQSDGSIIFQITVNSAREFLQWLNQYGPDAQIFEPAYYREKQKESLRKWLNLYEI</sequence>
<dbReference type="InterPro" id="IPR028349">
    <property type="entry name" value="PafC-like"/>
</dbReference>
<dbReference type="Pfam" id="PF25583">
    <property type="entry name" value="WCX"/>
    <property type="match status" value="1"/>
</dbReference>
<accession>A0A1E5L7E5</accession>
<dbReference type="InterPro" id="IPR036388">
    <property type="entry name" value="WH-like_DNA-bd_sf"/>
</dbReference>
<dbReference type="Gene3D" id="1.10.10.10">
    <property type="entry name" value="Winged helix-like DNA-binding domain superfamily/Winged helix DNA-binding domain"/>
    <property type="match status" value="1"/>
</dbReference>
<dbReference type="PANTHER" id="PTHR34580:SF1">
    <property type="entry name" value="PROTEIN PAFC"/>
    <property type="match status" value="1"/>
</dbReference>
<proteinExistence type="predicted"/>
<evidence type="ECO:0000313" key="4">
    <source>
        <dbReference type="EMBL" id="OEH86082.1"/>
    </source>
</evidence>
<reference evidence="4 5" key="1">
    <citation type="submission" date="2016-09" db="EMBL/GenBank/DDBJ databases">
        <title>Desulfuribacillus arsenicus sp. nov., an obligately anaerobic, dissimilatory arsenic- and antimonate-reducing bacterium isolated from anoxic sediments.</title>
        <authorList>
            <person name="Abin C.A."/>
            <person name="Hollibaugh J.T."/>
        </authorList>
    </citation>
    <scope>NUCLEOTIDE SEQUENCE [LARGE SCALE GENOMIC DNA]</scope>
    <source>
        <strain evidence="4 5">MLFW-2</strain>
    </source>
</reference>
<dbReference type="PROSITE" id="PS52050">
    <property type="entry name" value="WYL"/>
    <property type="match status" value="1"/>
</dbReference>
<dbReference type="Pfam" id="PF08279">
    <property type="entry name" value="HTH_11"/>
    <property type="match status" value="1"/>
</dbReference>
<dbReference type="InterPro" id="IPR026881">
    <property type="entry name" value="WYL_dom"/>
</dbReference>
<dbReference type="Proteomes" id="UP000095255">
    <property type="component" value="Unassembled WGS sequence"/>
</dbReference>
<evidence type="ECO:0000313" key="5">
    <source>
        <dbReference type="Proteomes" id="UP000095255"/>
    </source>
</evidence>
<dbReference type="InterPro" id="IPR013196">
    <property type="entry name" value="HTH_11"/>
</dbReference>
<evidence type="ECO:0000259" key="2">
    <source>
        <dbReference type="Pfam" id="PF13280"/>
    </source>
</evidence>
<protein>
    <submittedName>
        <fullName evidence="4">Transcriptional regulator</fullName>
    </submittedName>
</protein>
<gene>
    <name evidence="4" type="ORF">BHU72_14230</name>
</gene>
<dbReference type="InterPro" id="IPR051534">
    <property type="entry name" value="CBASS_pafABC_assoc_protein"/>
</dbReference>
<name>A0A1E5L7E5_9FIRM</name>
<dbReference type="Pfam" id="PF13280">
    <property type="entry name" value="WYL"/>
    <property type="match status" value="1"/>
</dbReference>
<evidence type="ECO:0000259" key="1">
    <source>
        <dbReference type="Pfam" id="PF08279"/>
    </source>
</evidence>
<dbReference type="RefSeq" id="WP_069701509.1">
    <property type="nucleotide sequence ID" value="NZ_MJAT01000007.1"/>
</dbReference>
<dbReference type="PANTHER" id="PTHR34580">
    <property type="match status" value="1"/>
</dbReference>
<feature type="domain" description="WCX" evidence="3">
    <location>
        <begin position="238"/>
        <end position="315"/>
    </location>
</feature>
<dbReference type="AlphaFoldDB" id="A0A1E5L7E5"/>
<organism evidence="4 5">
    <name type="scientific">Desulfuribacillus stibiiarsenatis</name>
    <dbReference type="NCBI Taxonomy" id="1390249"/>
    <lineage>
        <taxon>Bacteria</taxon>
        <taxon>Bacillati</taxon>
        <taxon>Bacillota</taxon>
        <taxon>Desulfuribacillia</taxon>
        <taxon>Desulfuribacillales</taxon>
        <taxon>Desulfuribacillaceae</taxon>
        <taxon>Desulfuribacillus</taxon>
    </lineage>
</organism>
<dbReference type="STRING" id="1390249.BHU72_14230"/>
<evidence type="ECO:0000259" key="3">
    <source>
        <dbReference type="Pfam" id="PF25583"/>
    </source>
</evidence>
<feature type="domain" description="WYL" evidence="2">
    <location>
        <begin position="142"/>
        <end position="209"/>
    </location>
</feature>
<comment type="caution">
    <text evidence="4">The sequence shown here is derived from an EMBL/GenBank/DDBJ whole genome shotgun (WGS) entry which is preliminary data.</text>
</comment>
<dbReference type="OrthoDB" id="9815009at2"/>
<dbReference type="InterPro" id="IPR057727">
    <property type="entry name" value="WCX_dom"/>
</dbReference>
<feature type="domain" description="Helix-turn-helix type 11" evidence="1">
    <location>
        <begin position="7"/>
        <end position="61"/>
    </location>
</feature>